<evidence type="ECO:0000256" key="2">
    <source>
        <dbReference type="ARBA" id="ARBA00022475"/>
    </source>
</evidence>
<evidence type="ECO:0000256" key="8">
    <source>
        <dbReference type="ARBA" id="ARBA00023098"/>
    </source>
</evidence>
<dbReference type="PROSITE" id="PS50035">
    <property type="entry name" value="PLD"/>
    <property type="match status" value="2"/>
</dbReference>
<evidence type="ECO:0000313" key="14">
    <source>
        <dbReference type="EMBL" id="SUC11642.1"/>
    </source>
</evidence>
<dbReference type="InterPro" id="IPR001736">
    <property type="entry name" value="PLipase_D/transphosphatidylase"/>
</dbReference>
<feature type="active site" evidence="12">
    <location>
        <position position="393"/>
    </location>
</feature>
<evidence type="ECO:0000313" key="15">
    <source>
        <dbReference type="Proteomes" id="UP000254235"/>
    </source>
</evidence>
<keyword evidence="4 12" id="KW-0808">Transferase</keyword>
<keyword evidence="2 12" id="KW-1003">Cell membrane</keyword>
<dbReference type="Pfam" id="PF13091">
    <property type="entry name" value="PLDc_2"/>
    <property type="match status" value="2"/>
</dbReference>
<feature type="active site" evidence="12">
    <location>
        <position position="214"/>
    </location>
</feature>
<evidence type="ECO:0000256" key="1">
    <source>
        <dbReference type="ARBA" id="ARBA00004651"/>
    </source>
</evidence>
<dbReference type="InterPro" id="IPR022924">
    <property type="entry name" value="Cardiolipin_synthase"/>
</dbReference>
<feature type="transmembrane region" description="Helical" evidence="12">
    <location>
        <begin position="6"/>
        <end position="25"/>
    </location>
</feature>
<evidence type="ECO:0000256" key="9">
    <source>
        <dbReference type="ARBA" id="ARBA00023136"/>
    </source>
</evidence>
<proteinExistence type="inferred from homology"/>
<evidence type="ECO:0000256" key="4">
    <source>
        <dbReference type="ARBA" id="ARBA00022679"/>
    </source>
</evidence>
<dbReference type="CDD" id="cd09110">
    <property type="entry name" value="PLDc_CLS_1"/>
    <property type="match status" value="1"/>
</dbReference>
<dbReference type="EC" id="2.7.8.-" evidence="12 13"/>
<evidence type="ECO:0000256" key="3">
    <source>
        <dbReference type="ARBA" id="ARBA00022516"/>
    </source>
</evidence>
<dbReference type="RefSeq" id="WP_115082898.1">
    <property type="nucleotide sequence ID" value="NZ_CALBEW010000073.1"/>
</dbReference>
<evidence type="ECO:0000256" key="12">
    <source>
        <dbReference type="HAMAP-Rule" id="MF_01916"/>
    </source>
</evidence>
<dbReference type="GO" id="GO:0032049">
    <property type="term" value="P:cardiolipin biosynthetic process"/>
    <property type="evidence" value="ECO:0007669"/>
    <property type="project" value="UniProtKB-UniRule"/>
</dbReference>
<keyword evidence="7 12" id="KW-1133">Transmembrane helix</keyword>
<dbReference type="GO" id="GO:0008808">
    <property type="term" value="F:cardiolipin synthase activity"/>
    <property type="evidence" value="ECO:0007669"/>
    <property type="project" value="UniProtKB-UniRule"/>
</dbReference>
<keyword evidence="11 12" id="KW-1208">Phospholipid metabolism</keyword>
<evidence type="ECO:0000256" key="5">
    <source>
        <dbReference type="ARBA" id="ARBA00022692"/>
    </source>
</evidence>
<dbReference type="NCBIfam" id="TIGR04265">
    <property type="entry name" value="bac_cardiolipin"/>
    <property type="match status" value="1"/>
</dbReference>
<dbReference type="InterPro" id="IPR027379">
    <property type="entry name" value="CLS_N"/>
</dbReference>
<keyword evidence="5 12" id="KW-0812">Transmembrane</keyword>
<keyword evidence="10 12" id="KW-0594">Phospholipid biosynthesis</keyword>
<evidence type="ECO:0000256" key="7">
    <source>
        <dbReference type="ARBA" id="ARBA00022989"/>
    </source>
</evidence>
<name>A0A379EZ63_9BACT</name>
<sequence>MIYIHWIVLVAYTVIAILAMITVLMEHRQPAKTIAWVLVLSFLPLVGIILYFFFGRRTRKNRNIWQKSLDQLTKRSMIEFAEQKQLELSTDYQRLIQLFMNQNLALPFKNNTAEVYVSGYDFFPALFATISKAKHHIHIVSYIIDDDPLGRLLRDTLIDKARKGVEIRFLFDDVGSWKTKNKFFEQMREEGIEVHPFMPVRFPAFTGKVNYRNHRKIIVIDGKVGFIGGMNFAQRYIKGNKNVKWRDTHIKINGPAVYGLQRAFLIDWFYADRTLITDRKYYPEIKITQPNNCLIQIVTSSPTSVWEELEQGYIKILLSAKQYVYMETPYFLPTEPIFFAMRTAALSGVDVRLMVSLKTDSKLIQMASSSYLAQAVKAGVKVLCYKNGFNHSKLLVADDNVSSVGSANIDFRSFENNFEANAFFYDEEMAQRIKNIFLTDETECVLLEDIKEINQKSFLYRLWESVIRLLSPLL</sequence>
<dbReference type="Proteomes" id="UP000254235">
    <property type="component" value="Unassembled WGS sequence"/>
</dbReference>
<keyword evidence="8 12" id="KW-0443">Lipid metabolism</keyword>
<dbReference type="SMART" id="SM00155">
    <property type="entry name" value="PLDc"/>
    <property type="match status" value="2"/>
</dbReference>
<dbReference type="InterPro" id="IPR030874">
    <property type="entry name" value="Cardiolipin_synth_Firmi"/>
</dbReference>
<organism evidence="14 15">
    <name type="scientific">Prevotella pallens</name>
    <dbReference type="NCBI Taxonomy" id="60133"/>
    <lineage>
        <taxon>Bacteria</taxon>
        <taxon>Pseudomonadati</taxon>
        <taxon>Bacteroidota</taxon>
        <taxon>Bacteroidia</taxon>
        <taxon>Bacteroidales</taxon>
        <taxon>Prevotellaceae</taxon>
        <taxon>Prevotella</taxon>
    </lineage>
</organism>
<evidence type="ECO:0000256" key="11">
    <source>
        <dbReference type="ARBA" id="ARBA00023264"/>
    </source>
</evidence>
<protein>
    <recommendedName>
        <fullName evidence="12 13">Cardiolipin synthase</fullName>
        <shortName evidence="12">CL synthase</shortName>
        <ecNumber evidence="12 13">2.7.8.-</ecNumber>
    </recommendedName>
</protein>
<comment type="catalytic activity">
    <reaction evidence="12">
        <text>2 a 1,2-diacyl-sn-glycero-3-phospho-(1'-sn-glycerol) = a cardiolipin + glycerol</text>
        <dbReference type="Rhea" id="RHEA:31451"/>
        <dbReference type="ChEBI" id="CHEBI:17754"/>
        <dbReference type="ChEBI" id="CHEBI:62237"/>
        <dbReference type="ChEBI" id="CHEBI:64716"/>
    </reaction>
</comment>
<evidence type="ECO:0000256" key="6">
    <source>
        <dbReference type="ARBA" id="ARBA00022737"/>
    </source>
</evidence>
<feature type="active site" evidence="12">
    <location>
        <position position="216"/>
    </location>
</feature>
<comment type="function">
    <text evidence="12">Catalyzes the reversible phosphatidyl group transfer from one phosphatidylglycerol molecule to another to form cardiolipin (CL) (diphosphatidylglycerol) and glycerol.</text>
</comment>
<dbReference type="GeneID" id="78570233"/>
<feature type="active site" evidence="12">
    <location>
        <position position="221"/>
    </location>
</feature>
<comment type="subcellular location">
    <subcellularLocation>
        <location evidence="1 12">Cell membrane</location>
        <topology evidence="1 12">Multi-pass membrane protein</topology>
    </subcellularLocation>
</comment>
<dbReference type="PANTHER" id="PTHR21248:SF22">
    <property type="entry name" value="PHOSPHOLIPASE D"/>
    <property type="match status" value="1"/>
</dbReference>
<dbReference type="CDD" id="cd09112">
    <property type="entry name" value="PLDc_CLS_2"/>
    <property type="match status" value="1"/>
</dbReference>
<dbReference type="PANTHER" id="PTHR21248">
    <property type="entry name" value="CARDIOLIPIN SYNTHASE"/>
    <property type="match status" value="1"/>
</dbReference>
<feature type="active site" evidence="12">
    <location>
        <position position="391"/>
    </location>
</feature>
<dbReference type="EMBL" id="UGTP01000001">
    <property type="protein sequence ID" value="SUC11642.1"/>
    <property type="molecule type" value="Genomic_DNA"/>
</dbReference>
<dbReference type="AlphaFoldDB" id="A0A379EZ63"/>
<accession>A0A379EZ63</accession>
<dbReference type="Gene3D" id="3.30.870.10">
    <property type="entry name" value="Endonuclease Chain A"/>
    <property type="match status" value="2"/>
</dbReference>
<dbReference type="Pfam" id="PF13396">
    <property type="entry name" value="PLDc_N"/>
    <property type="match status" value="1"/>
</dbReference>
<feature type="transmembrane region" description="Helical" evidence="12">
    <location>
        <begin position="34"/>
        <end position="54"/>
    </location>
</feature>
<dbReference type="GO" id="GO:0005886">
    <property type="term" value="C:plasma membrane"/>
    <property type="evidence" value="ECO:0007669"/>
    <property type="project" value="UniProtKB-SubCell"/>
</dbReference>
<keyword evidence="3 12" id="KW-0444">Lipid biosynthesis</keyword>
<dbReference type="OrthoDB" id="9762009at2"/>
<dbReference type="InterPro" id="IPR025202">
    <property type="entry name" value="PLD-like_dom"/>
</dbReference>
<evidence type="ECO:0000256" key="13">
    <source>
        <dbReference type="NCBIfam" id="TIGR04265"/>
    </source>
</evidence>
<dbReference type="HAMAP" id="MF_01916">
    <property type="entry name" value="Cardiolipin_synth_Cls"/>
    <property type="match status" value="1"/>
</dbReference>
<keyword evidence="9 12" id="KW-0472">Membrane</keyword>
<reference evidence="14 15" key="1">
    <citation type="submission" date="2018-06" db="EMBL/GenBank/DDBJ databases">
        <authorList>
            <consortium name="Pathogen Informatics"/>
            <person name="Doyle S."/>
        </authorList>
    </citation>
    <scope>NUCLEOTIDE SEQUENCE [LARGE SCALE GENOMIC DNA]</scope>
    <source>
        <strain evidence="14 15">NCTC13043</strain>
    </source>
</reference>
<dbReference type="SUPFAM" id="SSF56024">
    <property type="entry name" value="Phospholipase D/nuclease"/>
    <property type="match status" value="2"/>
</dbReference>
<keyword evidence="6" id="KW-0677">Repeat</keyword>
<evidence type="ECO:0000256" key="10">
    <source>
        <dbReference type="ARBA" id="ARBA00023209"/>
    </source>
</evidence>
<comment type="similarity">
    <text evidence="12">Belongs to the phospholipase D family. Cardiolipin synthase subfamily.</text>
</comment>
<feature type="active site" evidence="12">
    <location>
        <position position="398"/>
    </location>
</feature>
<gene>
    <name evidence="14" type="primary">cls_1</name>
    <name evidence="14" type="ORF">NCTC13043_00498</name>
</gene>